<dbReference type="Gene3D" id="3.40.50.150">
    <property type="entry name" value="Vaccinia Virus protein VP39"/>
    <property type="match status" value="1"/>
</dbReference>
<dbReference type="RefSeq" id="XP_040780986.1">
    <property type="nucleotide sequence ID" value="XM_040918571.1"/>
</dbReference>
<dbReference type="EMBL" id="MU032344">
    <property type="protein sequence ID" value="KAF3770025.1"/>
    <property type="molecule type" value="Genomic_DNA"/>
</dbReference>
<dbReference type="Pfam" id="PF08242">
    <property type="entry name" value="Methyltransf_12"/>
    <property type="match status" value="1"/>
</dbReference>
<dbReference type="InterPro" id="IPR041068">
    <property type="entry name" value="HTH_51"/>
</dbReference>
<dbReference type="PANTHER" id="PTHR45681:SF6">
    <property type="entry name" value="POLYKETIDE SYNTHASE 37"/>
    <property type="match status" value="1"/>
</dbReference>
<dbReference type="InterPro" id="IPR013217">
    <property type="entry name" value="Methyltransf_12"/>
</dbReference>
<organism evidence="4 5">
    <name type="scientific">Cryphonectria parasitica (strain ATCC 38755 / EP155)</name>
    <dbReference type="NCBI Taxonomy" id="660469"/>
    <lineage>
        <taxon>Eukaryota</taxon>
        <taxon>Fungi</taxon>
        <taxon>Dikarya</taxon>
        <taxon>Ascomycota</taxon>
        <taxon>Pezizomycotina</taxon>
        <taxon>Sordariomycetes</taxon>
        <taxon>Sordariomycetidae</taxon>
        <taxon>Diaporthales</taxon>
        <taxon>Cryphonectriaceae</taxon>
        <taxon>Cryphonectria-Endothia species complex</taxon>
        <taxon>Cryphonectria</taxon>
    </lineage>
</organism>
<dbReference type="InterPro" id="IPR050444">
    <property type="entry name" value="Polyketide_Synthase"/>
</dbReference>
<evidence type="ECO:0000256" key="1">
    <source>
        <dbReference type="ARBA" id="ARBA00022679"/>
    </source>
</evidence>
<sequence length="389" mass="43195">MPRPGSSPKSRLSRPVIHEAFGQAITLAPQFAKEAGCFDFLTRVYPAQRQLVLAFVTEAFEKLGCPLDKVRQGAPLEPVGVLPKYNPLLNALHEILEDGRLLEWRNGKRVRTYRPVDKTSSQTLYERLVRDDPPHANTHQLLHVTGSRLAECLTGAADPMQIVFGKSRLLLQEFYTSAPMLVTASKVVTELLRRVFSSFSGSSPNEVIEIIEVGAGLGGTAKYILDMLVEAGIPFKFTYTDISPSLTGAARQRYKNLYAQLPKGTVEYMTLDIEQQPPPSLLNRFHAVISTNCIHATKSLTASCANAHKMLRPGGFLAVVEVTPRLFWLDLVFGLLEGWWLFEDGRKHCLANETFWKTSLEAAGYKSVVYAEEGDGYKPNPQVIVACTD</sequence>
<feature type="domain" description="Methyltransferase fungal type helix-turn-helix" evidence="3">
    <location>
        <begin position="30"/>
        <end position="107"/>
    </location>
</feature>
<dbReference type="AlphaFoldDB" id="A0A9P4YCA0"/>
<name>A0A9P4YCA0_CRYP1</name>
<evidence type="ECO:0000313" key="5">
    <source>
        <dbReference type="Proteomes" id="UP000803844"/>
    </source>
</evidence>
<feature type="domain" description="Methyltransferase type 12" evidence="2">
    <location>
        <begin position="211"/>
        <end position="317"/>
    </location>
</feature>
<dbReference type="InterPro" id="IPR029063">
    <property type="entry name" value="SAM-dependent_MTases_sf"/>
</dbReference>
<protein>
    <submittedName>
        <fullName evidence="4">S-adenosyl-L-methionine-dependent methyltransferase</fullName>
    </submittedName>
</protein>
<dbReference type="SUPFAM" id="SSF53335">
    <property type="entry name" value="S-adenosyl-L-methionine-dependent methyltransferases"/>
    <property type="match status" value="1"/>
</dbReference>
<comment type="caution">
    <text evidence="4">The sequence shown here is derived from an EMBL/GenBank/DDBJ whole genome shotgun (WGS) entry which is preliminary data.</text>
</comment>
<proteinExistence type="predicted"/>
<dbReference type="CDD" id="cd02440">
    <property type="entry name" value="AdoMet_MTases"/>
    <property type="match status" value="1"/>
</dbReference>
<dbReference type="Proteomes" id="UP000803844">
    <property type="component" value="Unassembled WGS sequence"/>
</dbReference>
<dbReference type="GeneID" id="63835700"/>
<evidence type="ECO:0000313" key="4">
    <source>
        <dbReference type="EMBL" id="KAF3770025.1"/>
    </source>
</evidence>
<dbReference type="OrthoDB" id="329835at2759"/>
<reference evidence="4" key="1">
    <citation type="journal article" date="2020" name="Phytopathology">
        <title>Genome sequence of the chestnut blight fungus Cryphonectria parasitica EP155: A fundamental resource for an archetypical invasive plant pathogen.</title>
        <authorList>
            <person name="Crouch J.A."/>
            <person name="Dawe A."/>
            <person name="Aerts A."/>
            <person name="Barry K."/>
            <person name="Churchill A.C.L."/>
            <person name="Grimwood J."/>
            <person name="Hillman B."/>
            <person name="Milgroom M.G."/>
            <person name="Pangilinan J."/>
            <person name="Smith M."/>
            <person name="Salamov A."/>
            <person name="Schmutz J."/>
            <person name="Yadav J."/>
            <person name="Grigoriev I.V."/>
            <person name="Nuss D."/>
        </authorList>
    </citation>
    <scope>NUCLEOTIDE SEQUENCE</scope>
    <source>
        <strain evidence="4">EP155</strain>
    </source>
</reference>
<dbReference type="GO" id="GO:0032259">
    <property type="term" value="P:methylation"/>
    <property type="evidence" value="ECO:0007669"/>
    <property type="project" value="UniProtKB-KW"/>
</dbReference>
<evidence type="ECO:0000259" key="3">
    <source>
        <dbReference type="Pfam" id="PF18558"/>
    </source>
</evidence>
<keyword evidence="5" id="KW-1185">Reference proteome</keyword>
<dbReference type="GO" id="GO:0008168">
    <property type="term" value="F:methyltransferase activity"/>
    <property type="evidence" value="ECO:0007669"/>
    <property type="project" value="UniProtKB-KW"/>
</dbReference>
<accession>A0A9P4YCA0</accession>
<dbReference type="Pfam" id="PF18558">
    <property type="entry name" value="HTH_51"/>
    <property type="match status" value="1"/>
</dbReference>
<keyword evidence="4" id="KW-0489">Methyltransferase</keyword>
<evidence type="ECO:0000259" key="2">
    <source>
        <dbReference type="Pfam" id="PF08242"/>
    </source>
</evidence>
<keyword evidence="1" id="KW-0808">Transferase</keyword>
<dbReference type="PANTHER" id="PTHR45681">
    <property type="entry name" value="POLYKETIDE SYNTHASE 44-RELATED"/>
    <property type="match status" value="1"/>
</dbReference>
<gene>
    <name evidence="4" type="ORF">M406DRAFT_284539</name>
</gene>